<sequence length="38" mass="4825">MRSYRILHLRYLLYFIFTYYHKAVKQSNKKLKMIKLLC</sequence>
<protein>
    <submittedName>
        <fullName evidence="1">Uncharacterized protein</fullName>
    </submittedName>
</protein>
<proteinExistence type="predicted"/>
<name>A0A8S5PWW3_9CAUD</name>
<evidence type="ECO:0000313" key="1">
    <source>
        <dbReference type="EMBL" id="DAE11081.1"/>
    </source>
</evidence>
<dbReference type="EMBL" id="BK015525">
    <property type="protein sequence ID" value="DAE11081.1"/>
    <property type="molecule type" value="Genomic_DNA"/>
</dbReference>
<reference evidence="1" key="1">
    <citation type="journal article" date="2021" name="Proc. Natl. Acad. Sci. U.S.A.">
        <title>A Catalog of Tens of Thousands of Viruses from Human Metagenomes Reveals Hidden Associations with Chronic Diseases.</title>
        <authorList>
            <person name="Tisza M.J."/>
            <person name="Buck C.B."/>
        </authorList>
    </citation>
    <scope>NUCLEOTIDE SEQUENCE</scope>
    <source>
        <strain evidence="1">CtzwE5</strain>
    </source>
</reference>
<organism evidence="1">
    <name type="scientific">Myoviridae sp. ctzwE5</name>
    <dbReference type="NCBI Taxonomy" id="2825214"/>
    <lineage>
        <taxon>Viruses</taxon>
        <taxon>Duplodnaviria</taxon>
        <taxon>Heunggongvirae</taxon>
        <taxon>Uroviricota</taxon>
        <taxon>Caudoviricetes</taxon>
    </lineage>
</organism>
<accession>A0A8S5PWW3</accession>